<feature type="transmembrane region" description="Helical" evidence="2">
    <location>
        <begin position="21"/>
        <end position="47"/>
    </location>
</feature>
<evidence type="ECO:0000256" key="1">
    <source>
        <dbReference type="SAM" id="MobiDB-lite"/>
    </source>
</evidence>
<gene>
    <name evidence="3" type="ORF">PCOR1329_LOCUS27960</name>
</gene>
<evidence type="ECO:0008006" key="5">
    <source>
        <dbReference type="Google" id="ProtNLM"/>
    </source>
</evidence>
<comment type="caution">
    <text evidence="3">The sequence shown here is derived from an EMBL/GenBank/DDBJ whole genome shotgun (WGS) entry which is preliminary data.</text>
</comment>
<dbReference type="PANTHER" id="PTHR36851">
    <property type="entry name" value="UNNAMED PRODUCT"/>
    <property type="match status" value="1"/>
</dbReference>
<dbReference type="EMBL" id="CAUYUJ010010224">
    <property type="protein sequence ID" value="CAK0828825.1"/>
    <property type="molecule type" value="Genomic_DNA"/>
</dbReference>
<sequence>MASEIEALHPFHQANIHEHRWAAYAARFVPMLVLLVTVALVLVGVLYSTRLLLVFTAVCNVTMWLLVCSAATFGIIGSWTVHELVHEQGGGGPEEVPEEGGARPRGRVKHVVVLPNYDEGEAMLAETLTSLSEADGSSEFWIFLAMEEREGDKGKRKGERLVADFRERFERIEATFHPRDLVQHHADGSESPEVPGKASNLKHAVRWAHERCQQELDAVDACILTVADADCLFHPSYFHRVGSDFCTMRQCDGDQQNWTMWQAPQLPYRNYFLCPLPSRVWGYISSMWEFGGVASLTSGGQHMAFSAYSLSLRLAADADLWDGDVIAEDPSSGGPADSVHAGAAATARAPADGKQPRRAQPCLRLRPVMVPVKSTSVLSADGCWATWRERWSQATRHCQGVAEVSYSLLVAWDMFHTLPWNCYSAHVVVTIIKVLTGPILMHLVPVCQAIAMTVMTSESLAFCKHCQ</sequence>
<evidence type="ECO:0000256" key="2">
    <source>
        <dbReference type="SAM" id="Phobius"/>
    </source>
</evidence>
<feature type="transmembrane region" description="Helical" evidence="2">
    <location>
        <begin position="53"/>
        <end position="76"/>
    </location>
</feature>
<evidence type="ECO:0000313" key="4">
    <source>
        <dbReference type="Proteomes" id="UP001189429"/>
    </source>
</evidence>
<accession>A0ABN9SAI9</accession>
<name>A0ABN9SAI9_9DINO</name>
<keyword evidence="2" id="KW-1133">Transmembrane helix</keyword>
<keyword evidence="2" id="KW-0812">Transmembrane</keyword>
<feature type="compositionally biased region" description="Low complexity" evidence="1">
    <location>
        <begin position="341"/>
        <end position="350"/>
    </location>
</feature>
<protein>
    <recommendedName>
        <fullName evidence="5">Glycosyltransferase 2-like domain-containing protein</fullName>
    </recommendedName>
</protein>
<organism evidence="3 4">
    <name type="scientific">Prorocentrum cordatum</name>
    <dbReference type="NCBI Taxonomy" id="2364126"/>
    <lineage>
        <taxon>Eukaryota</taxon>
        <taxon>Sar</taxon>
        <taxon>Alveolata</taxon>
        <taxon>Dinophyceae</taxon>
        <taxon>Prorocentrales</taxon>
        <taxon>Prorocentraceae</taxon>
        <taxon>Prorocentrum</taxon>
    </lineage>
</organism>
<keyword evidence="4" id="KW-1185">Reference proteome</keyword>
<dbReference type="Proteomes" id="UP001189429">
    <property type="component" value="Unassembled WGS sequence"/>
</dbReference>
<feature type="region of interest" description="Disordered" evidence="1">
    <location>
        <begin position="331"/>
        <end position="357"/>
    </location>
</feature>
<evidence type="ECO:0000313" key="3">
    <source>
        <dbReference type="EMBL" id="CAK0828825.1"/>
    </source>
</evidence>
<proteinExistence type="predicted"/>
<dbReference type="PANTHER" id="PTHR36851:SF1">
    <property type="entry name" value="GLYCO_TRANS_2-LIKE DOMAIN-CONTAINING PROTEIN"/>
    <property type="match status" value="1"/>
</dbReference>
<reference evidence="3" key="1">
    <citation type="submission" date="2023-10" db="EMBL/GenBank/DDBJ databases">
        <authorList>
            <person name="Chen Y."/>
            <person name="Shah S."/>
            <person name="Dougan E. K."/>
            <person name="Thang M."/>
            <person name="Chan C."/>
        </authorList>
    </citation>
    <scope>NUCLEOTIDE SEQUENCE [LARGE SCALE GENOMIC DNA]</scope>
</reference>
<keyword evidence="2" id="KW-0472">Membrane</keyword>